<dbReference type="EMBL" id="VXIV02001635">
    <property type="protein sequence ID" value="KAF6031150.1"/>
    <property type="molecule type" value="Genomic_DNA"/>
</dbReference>
<dbReference type="InterPro" id="IPR013785">
    <property type="entry name" value="Aldolase_TIM"/>
</dbReference>
<keyword evidence="1" id="KW-0521">NADP</keyword>
<proteinExistence type="predicted"/>
<keyword evidence="2" id="KW-0520">NAD</keyword>
<dbReference type="InterPro" id="IPR035587">
    <property type="entry name" value="DUS-like_FMN-bd"/>
</dbReference>
<comment type="caution">
    <text evidence="4">The sequence shown here is derived from an EMBL/GenBank/DDBJ whole genome shotgun (WGS) entry which is preliminary data.</text>
</comment>
<dbReference type="SUPFAM" id="SSF51395">
    <property type="entry name" value="FMN-linked oxidoreductases"/>
    <property type="match status" value="1"/>
</dbReference>
<dbReference type="Proteomes" id="UP000593567">
    <property type="component" value="Unassembled WGS sequence"/>
</dbReference>
<reference evidence="4" key="1">
    <citation type="submission" date="2020-06" db="EMBL/GenBank/DDBJ databases">
        <title>Draft genome of Bugula neritina, a colonial animal packing powerful symbionts and potential medicines.</title>
        <authorList>
            <person name="Rayko M."/>
        </authorList>
    </citation>
    <scope>NUCLEOTIDE SEQUENCE [LARGE SCALE GENOMIC DNA]</scope>
    <source>
        <strain evidence="4">Kwan_BN1</strain>
    </source>
</reference>
<dbReference type="AlphaFoldDB" id="A0A7J7JXN0"/>
<sequence length="100" mass="11684">MERPINVDSVQSSKLEGFNFWKETLREARHVVAPMVDQSELAWRMLSRNHNAHLCYTPMLHSSVFVRDASYRQENLQTCEQDRPLIVQVISSVVTKWTPL</sequence>
<dbReference type="GO" id="GO:0017150">
    <property type="term" value="F:tRNA dihydrouridine synthase activity"/>
    <property type="evidence" value="ECO:0007669"/>
    <property type="project" value="TreeGrafter"/>
</dbReference>
<protein>
    <submittedName>
        <fullName evidence="4">DUS1L</fullName>
    </submittedName>
</protein>
<dbReference type="OrthoDB" id="272303at2759"/>
<dbReference type="Gene3D" id="3.20.20.70">
    <property type="entry name" value="Aldolase class I"/>
    <property type="match status" value="1"/>
</dbReference>
<dbReference type="PANTHER" id="PTHR11082">
    <property type="entry name" value="TRNA-DIHYDROURIDINE SYNTHASE"/>
    <property type="match status" value="1"/>
</dbReference>
<gene>
    <name evidence="4" type="ORF">EB796_010508</name>
</gene>
<name>A0A7J7JXN0_BUGNE</name>
<evidence type="ECO:0000259" key="3">
    <source>
        <dbReference type="Pfam" id="PF01207"/>
    </source>
</evidence>
<evidence type="ECO:0000256" key="1">
    <source>
        <dbReference type="ARBA" id="ARBA00022857"/>
    </source>
</evidence>
<evidence type="ECO:0000313" key="4">
    <source>
        <dbReference type="EMBL" id="KAF6031150.1"/>
    </source>
</evidence>
<organism evidence="4 5">
    <name type="scientific">Bugula neritina</name>
    <name type="common">Brown bryozoan</name>
    <name type="synonym">Sertularia neritina</name>
    <dbReference type="NCBI Taxonomy" id="10212"/>
    <lineage>
        <taxon>Eukaryota</taxon>
        <taxon>Metazoa</taxon>
        <taxon>Spiralia</taxon>
        <taxon>Lophotrochozoa</taxon>
        <taxon>Bryozoa</taxon>
        <taxon>Gymnolaemata</taxon>
        <taxon>Cheilostomatida</taxon>
        <taxon>Flustrina</taxon>
        <taxon>Buguloidea</taxon>
        <taxon>Bugulidae</taxon>
        <taxon>Bugula</taxon>
    </lineage>
</organism>
<evidence type="ECO:0000313" key="5">
    <source>
        <dbReference type="Proteomes" id="UP000593567"/>
    </source>
</evidence>
<evidence type="ECO:0000256" key="2">
    <source>
        <dbReference type="ARBA" id="ARBA00023027"/>
    </source>
</evidence>
<dbReference type="Pfam" id="PF01207">
    <property type="entry name" value="Dus"/>
    <property type="match status" value="1"/>
</dbReference>
<dbReference type="PANTHER" id="PTHR11082:SF5">
    <property type="entry name" value="TRNA-DIHYDROURIDINE(16_17) SYNTHASE [NAD(P)(+)]-LIKE"/>
    <property type="match status" value="1"/>
</dbReference>
<feature type="domain" description="DUS-like FMN-binding" evidence="3">
    <location>
        <begin position="32"/>
        <end position="92"/>
    </location>
</feature>
<accession>A0A7J7JXN0</accession>
<keyword evidence="5" id="KW-1185">Reference proteome</keyword>